<comment type="caution">
    <text evidence="1">The sequence shown here is derived from an EMBL/GenBank/DDBJ whole genome shotgun (WGS) entry which is preliminary data.</text>
</comment>
<name>A0A0F9VD41_9ZZZZ</name>
<accession>A0A0F9VD41</accession>
<protein>
    <submittedName>
        <fullName evidence="1">Uncharacterized protein</fullName>
    </submittedName>
</protein>
<dbReference type="EMBL" id="LAZR01000581">
    <property type="protein sequence ID" value="KKN63723.1"/>
    <property type="molecule type" value="Genomic_DNA"/>
</dbReference>
<evidence type="ECO:0000313" key="1">
    <source>
        <dbReference type="EMBL" id="KKN63723.1"/>
    </source>
</evidence>
<organism evidence="1">
    <name type="scientific">marine sediment metagenome</name>
    <dbReference type="NCBI Taxonomy" id="412755"/>
    <lineage>
        <taxon>unclassified sequences</taxon>
        <taxon>metagenomes</taxon>
        <taxon>ecological metagenomes</taxon>
    </lineage>
</organism>
<reference evidence="1" key="1">
    <citation type="journal article" date="2015" name="Nature">
        <title>Complex archaea that bridge the gap between prokaryotes and eukaryotes.</title>
        <authorList>
            <person name="Spang A."/>
            <person name="Saw J.H."/>
            <person name="Jorgensen S.L."/>
            <person name="Zaremba-Niedzwiedzka K."/>
            <person name="Martijn J."/>
            <person name="Lind A.E."/>
            <person name="van Eijk R."/>
            <person name="Schleper C."/>
            <person name="Guy L."/>
            <person name="Ettema T.J."/>
        </authorList>
    </citation>
    <scope>NUCLEOTIDE SEQUENCE</scope>
</reference>
<proteinExistence type="predicted"/>
<gene>
    <name evidence="1" type="ORF">LCGC14_0498880</name>
</gene>
<dbReference type="AlphaFoldDB" id="A0A0F9VD41"/>
<sequence length="767" mass="91613">MITTRESINYQFSLIFGYSSPNDLIVGDVIGPGRLTRDKVNKLSQEVIKYLTMYNAILRDYTGAEVFSIEFDLFNFDEKSAQVNIYPKSMIFIPGKYKECESLMLALKPETGYLDIHKSRDSLINISKLFFEVEEFCDRPDLDNESRQRVYAKFASRFSKKLYGELIEDKWNKKLIGLSTALPTEQEMLSTYRKIRVNVEILWYKKPIEIKFLNPKFDQLKTPFEGKQATAHLKYSISEPSANFIVEKTINLGTNLINLVNTGTLDESQDELLLFFISQIREKIKKFYEPQVAEWLISCTNRILIDLQGYMNKFLEYSRNFLTSGEKGNIVELLNKFEHYILYKGKLENENFEEICRISKKFIENSVMQNKSMRVVELDSQFNYFSELVKKNLNLIKSNLPRYLSYRRLKTLTIELIENLKVKFNKEQKPAQILGHKLIEKLSYFLFNQIETNLHLSLKDLKFEEEKLNRVFVKLVNQNTDSFFKNISLKIEDLVSFAEIQMKNEIKDIIGHIEKFKKFSNELHYLLGYVLRHSTINRYIKEEQEEEISDPVTFANRFHRFLEKRMGGINLKWKFYILEWIKDYSKKYLKLETNQNWTLIEIYHDFLKYFEERESKEQEFKNFLDFLDTYIAGIINEGEKKLLLEFYNHYENSIDINTEFPKYVKNQMKIELTKLDLQLEKLLPLQYFNLSTDETFYNYIKNMDLKYFSKLIPRPISLTLKHILTNNEKEFFNGDLFHVINFKFWHNNARFELADNFKEVYRTWVKD</sequence>